<evidence type="ECO:0000256" key="1">
    <source>
        <dbReference type="SAM" id="MobiDB-lite"/>
    </source>
</evidence>
<dbReference type="Proteomes" id="UP000248134">
    <property type="component" value="Unassembled WGS sequence"/>
</dbReference>
<evidence type="ECO:0000256" key="2">
    <source>
        <dbReference type="SAM" id="SignalP"/>
    </source>
</evidence>
<name>A0A323UIN6_RHOPL</name>
<keyword evidence="2" id="KW-0732">Signal</keyword>
<comment type="caution">
    <text evidence="3">The sequence shown here is derived from an EMBL/GenBank/DDBJ whole genome shotgun (WGS) entry which is preliminary data.</text>
</comment>
<protein>
    <submittedName>
        <fullName evidence="3">Uncharacterized protein</fullName>
    </submittedName>
</protein>
<reference evidence="3 4" key="1">
    <citation type="submission" date="2018-06" db="EMBL/GenBank/DDBJ databases">
        <title>Draft Whole-Genome Sequence of the purple photosynthetic bacterium Rhodospeudomonas palustris XCP.</title>
        <authorList>
            <person name="Rayyan A."/>
            <person name="Meyer T.E."/>
            <person name="Kyndt J.A."/>
        </authorList>
    </citation>
    <scope>NUCLEOTIDE SEQUENCE [LARGE SCALE GENOMIC DNA]</scope>
    <source>
        <strain evidence="3 4">XCP</strain>
    </source>
</reference>
<proteinExistence type="predicted"/>
<dbReference type="NCBIfam" id="NF047412">
    <property type="entry name" value="sig_GCG_CRPN_rpt"/>
    <property type="match status" value="1"/>
</dbReference>
<organism evidence="3 4">
    <name type="scientific">Rhodopseudomonas palustris</name>
    <dbReference type="NCBI Taxonomy" id="1076"/>
    <lineage>
        <taxon>Bacteria</taxon>
        <taxon>Pseudomonadati</taxon>
        <taxon>Pseudomonadota</taxon>
        <taxon>Alphaproteobacteria</taxon>
        <taxon>Hyphomicrobiales</taxon>
        <taxon>Nitrobacteraceae</taxon>
        <taxon>Rhodopseudomonas</taxon>
    </lineage>
</organism>
<accession>A0A323UIN6</accession>
<evidence type="ECO:0000313" key="4">
    <source>
        <dbReference type="Proteomes" id="UP000248134"/>
    </source>
</evidence>
<dbReference type="InterPro" id="IPR058110">
    <property type="entry name" value="GCG_CRPN_dom"/>
</dbReference>
<dbReference type="AlphaFoldDB" id="A0A323UIN6"/>
<sequence>MKKLLLKAAVLMGTLSPWGGGAVAMPFGHALQASPDVIQADWQCGRGWHLTSWGTCRPDRRLGYRFSSWPYRYDGYRTYDWSDDHDWRHDHDPSDDDAPPPYDWSWDH</sequence>
<gene>
    <name evidence="3" type="ORF">DNX69_06125</name>
</gene>
<dbReference type="RefSeq" id="WP_110785158.1">
    <property type="nucleotide sequence ID" value="NZ_QKQS01000009.1"/>
</dbReference>
<dbReference type="EMBL" id="QKQS01000009">
    <property type="protein sequence ID" value="PZA12872.1"/>
    <property type="molecule type" value="Genomic_DNA"/>
</dbReference>
<feature type="chain" id="PRO_5016264651" evidence="2">
    <location>
        <begin position="25"/>
        <end position="108"/>
    </location>
</feature>
<dbReference type="OrthoDB" id="8457022at2"/>
<feature type="signal peptide" evidence="2">
    <location>
        <begin position="1"/>
        <end position="24"/>
    </location>
</feature>
<feature type="region of interest" description="Disordered" evidence="1">
    <location>
        <begin position="89"/>
        <end position="108"/>
    </location>
</feature>
<evidence type="ECO:0000313" key="3">
    <source>
        <dbReference type="EMBL" id="PZA12872.1"/>
    </source>
</evidence>